<feature type="compositionally biased region" description="Polar residues" evidence="2">
    <location>
        <begin position="1604"/>
        <end position="1616"/>
    </location>
</feature>
<organism evidence="5 6">
    <name type="scientific">Purpureocillium lilacinum</name>
    <name type="common">Paecilomyces lilacinus</name>
    <dbReference type="NCBI Taxonomy" id="33203"/>
    <lineage>
        <taxon>Eukaryota</taxon>
        <taxon>Fungi</taxon>
        <taxon>Dikarya</taxon>
        <taxon>Ascomycota</taxon>
        <taxon>Pezizomycotina</taxon>
        <taxon>Sordariomycetes</taxon>
        <taxon>Hypocreomycetidae</taxon>
        <taxon>Hypocreales</taxon>
        <taxon>Ophiocordycipitaceae</taxon>
        <taxon>Purpureocillium</taxon>
    </lineage>
</organism>
<comment type="caution">
    <text evidence="5">The sequence shown here is derived from an EMBL/GenBank/DDBJ whole genome shotgun (WGS) entry which is preliminary data.</text>
</comment>
<dbReference type="Pfam" id="PF00610">
    <property type="entry name" value="DEP"/>
    <property type="match status" value="1"/>
</dbReference>
<reference evidence="5 6" key="1">
    <citation type="journal article" date="2016" name="Front. Microbiol.">
        <title>Genome and transcriptome sequences reveal the specific parasitism of the nematophagous Purpureocillium lilacinum 36-1.</title>
        <authorList>
            <person name="Xie J."/>
            <person name="Li S."/>
            <person name="Mo C."/>
            <person name="Xiao X."/>
            <person name="Peng D."/>
            <person name="Wang G."/>
            <person name="Xiao Y."/>
        </authorList>
    </citation>
    <scope>NUCLEOTIDE SEQUENCE [LARGE SCALE GENOMIC DNA]</scope>
    <source>
        <strain evidence="5 6">36-1</strain>
    </source>
</reference>
<dbReference type="PANTHER" id="PTHR10845:SF192">
    <property type="entry name" value="DOUBLE HIT, ISOFORM B"/>
    <property type="match status" value="1"/>
</dbReference>
<dbReference type="InterPro" id="IPR036388">
    <property type="entry name" value="WH-like_DNA-bd_sf"/>
</dbReference>
<keyword evidence="1" id="KW-0734">Signal transduction inhibitor</keyword>
<dbReference type="SMART" id="SM00049">
    <property type="entry name" value="DEP"/>
    <property type="match status" value="2"/>
</dbReference>
<feature type="compositionally biased region" description="Polar residues" evidence="2">
    <location>
        <begin position="1"/>
        <end position="23"/>
    </location>
</feature>
<feature type="compositionally biased region" description="Pro residues" evidence="2">
    <location>
        <begin position="1381"/>
        <end position="1397"/>
    </location>
</feature>
<feature type="compositionally biased region" description="Low complexity" evidence="2">
    <location>
        <begin position="1319"/>
        <end position="1335"/>
    </location>
</feature>
<evidence type="ECO:0000256" key="2">
    <source>
        <dbReference type="SAM" id="MobiDB-lite"/>
    </source>
</evidence>
<feature type="region of interest" description="Disordered" evidence="2">
    <location>
        <begin position="1173"/>
        <end position="1232"/>
    </location>
</feature>
<feature type="compositionally biased region" description="Low complexity" evidence="2">
    <location>
        <begin position="1617"/>
        <end position="1629"/>
    </location>
</feature>
<dbReference type="EMBL" id="LCWV01000015">
    <property type="protein sequence ID" value="PWI68383.1"/>
    <property type="molecule type" value="Genomic_DNA"/>
</dbReference>
<feature type="compositionally biased region" description="Polar residues" evidence="2">
    <location>
        <begin position="1268"/>
        <end position="1279"/>
    </location>
</feature>
<dbReference type="SUPFAM" id="SSF46785">
    <property type="entry name" value="Winged helix' DNA-binding domain"/>
    <property type="match status" value="2"/>
</dbReference>
<dbReference type="Pfam" id="PF25889">
    <property type="entry name" value="WHD_Fungal_DR"/>
    <property type="match status" value="1"/>
</dbReference>
<feature type="region of interest" description="Disordered" evidence="2">
    <location>
        <begin position="878"/>
        <end position="899"/>
    </location>
</feature>
<dbReference type="InterPro" id="IPR016137">
    <property type="entry name" value="RGS"/>
</dbReference>
<dbReference type="PROSITE" id="PS50186">
    <property type="entry name" value="DEP"/>
    <property type="match status" value="1"/>
</dbReference>
<feature type="region of interest" description="Disordered" evidence="2">
    <location>
        <begin position="1087"/>
        <end position="1140"/>
    </location>
</feature>
<dbReference type="InterPro" id="IPR036390">
    <property type="entry name" value="WH_DNA-bd_sf"/>
</dbReference>
<feature type="region of interest" description="Disordered" evidence="2">
    <location>
        <begin position="1"/>
        <end position="97"/>
    </location>
</feature>
<dbReference type="Pfam" id="PF00615">
    <property type="entry name" value="RGS"/>
    <property type="match status" value="1"/>
</dbReference>
<dbReference type="SMART" id="SM00315">
    <property type="entry name" value="RGS"/>
    <property type="match status" value="1"/>
</dbReference>
<dbReference type="InterPro" id="IPR000591">
    <property type="entry name" value="DEP_dom"/>
</dbReference>
<dbReference type="GO" id="GO:0035556">
    <property type="term" value="P:intracellular signal transduction"/>
    <property type="evidence" value="ECO:0007669"/>
    <property type="project" value="InterPro"/>
</dbReference>
<dbReference type="InterPro" id="IPR058855">
    <property type="entry name" value="RGS1/SST2-like_Fungal-DR"/>
</dbReference>
<feature type="region of interest" description="Disordered" evidence="2">
    <location>
        <begin position="1495"/>
        <end position="1526"/>
    </location>
</feature>
<evidence type="ECO:0000259" key="4">
    <source>
        <dbReference type="PROSITE" id="PS50186"/>
    </source>
</evidence>
<dbReference type="SUPFAM" id="SSF48097">
    <property type="entry name" value="Regulator of G-protein signaling, RGS"/>
    <property type="match status" value="1"/>
</dbReference>
<evidence type="ECO:0000313" key="6">
    <source>
        <dbReference type="Proteomes" id="UP000245956"/>
    </source>
</evidence>
<evidence type="ECO:0000256" key="1">
    <source>
        <dbReference type="ARBA" id="ARBA00022700"/>
    </source>
</evidence>
<dbReference type="Gene3D" id="1.10.167.10">
    <property type="entry name" value="Regulator of G-protein Signalling 4, domain 2"/>
    <property type="match status" value="1"/>
</dbReference>
<evidence type="ECO:0008006" key="7">
    <source>
        <dbReference type="Google" id="ProtNLM"/>
    </source>
</evidence>
<feature type="compositionally biased region" description="Basic residues" evidence="2">
    <location>
        <begin position="1564"/>
        <end position="1584"/>
    </location>
</feature>
<sequence>MAHGSWSNGPRASQISERMSRATNRARKVQVKGSWISGANDRRASQPLIPSRPEWRQDSWFDRRERERGRQWPSKPSKAASPSSRRSASPKLSPAPTIRLQIKPLQRLDRASPIDVAYLRFNQALYCTVLYSTAPRAHVCRVWPSLPDRVGARVSTNNRTGVFPRTRPIATRRSGLRLAEDSGTQGGKGKSSLRAGGHTPEGMDDGRCAPVGDNVVVGSRPPCRKTPMAKQYKSISAKRVAQPAGWTMCHHQSPPERGIANLELCHARVPTLWASEPTGRVRVCLCRCRTGATRQRTPMIVRACIVQCSITQRPRRDGCEMQRLALWFSATSHGPADTWDADPAEEQRRGEHSARQRRKKRTSPAARLHAVRACSVGGAPTAAVELAHQRGKDQDTIAAPAASITSDEWAEGHDARSTGDAVTRPGCRDAAALGGGTTGAAKNTSIWPQAASARTGSDWSRIWGIAHMAANPPRERLGWLDEPNYSPRTPCFNVLREGGNGVESLENRIASSSSVPVIITACVNLSGCCLVRARGSNGLVRAGWRGEDLEQCMIVVEPQSGMARWMGIPGATRRSGLKLVRAHEGARSASAPCAHAHAHFAAVPRAAVPMPMLCPCRAHAMPVRCATALWLAMPPCRVAMLSMHATTTPPSAVRACIAPPHAPQLPHVAGVPSPPTSRALHPFIFASQPSLFSVNDDGRPQRRRETNGVVRRRWRSQAPQASLYPLSARLATPLARPASQRGPPVLERARAAALPDAAAGVMCELNWVAIAGQAVPAKDTIEGELASEVRPLQPPCRMATMPWLDLTHSLGIDARSLGCESDTSSGWVTYWSELISCSPIHRGGGSLGDDNGGGGGVASAAANAMPRTTAVAHDTMPRPMFARSSPRPRGTHIASGSGDSCRKAKRAVGHCAAWSLRHCMVHRRDAERREPVLMCHHPCHAMPCRAMWCAPVSCAARLGGIEARLGRPCTRYLGHDPTTPTSQCAALATLVPLEVVGGGPGRGLRHRTRQPDCLLRRVACEPAFTILACCPSIPSHPPLCPPWAWAIDRRRLPCGQPIEPQGSSRASRRRSIRGRSLAPIVRPPRLRLNLDRPNSSTSLHPYIHPSMSDSMVPRPPPPRRNHPPPRHASAAAAALGNPGTLSPPIVPRLIRRAQFQIALLPFPVLACTWPDAGQTGRRTGGRVGGGGGSWSESRGVEERDERVREPNPTVQQQQQRRSTEGLGRHNTRTHARLRHRILPHVLHAVRRTSHPGFQKTSLPAHRSVEANNLGITQTRQPGQSIRPARPSRPGNSCSGPGQAGPLTAFTVRRPHRTAADPTSSSSSSSSFRYRQSQPAQPSPSPSQPGPGLLPSHPQSGSPQGSLALYPKPCLKKPAAVCCSHPSPPRRGPSSPLLPPPLRYRLQLPTALAASGAAGAAAAAEGPSARRAMPCPGGAASGARTVGVQRRTAPWYLPGRPGSSTSPTANPPRGGSLSRLFSSLVLFLSGAHFRPLVHSFFRPPPQPTRQKRAPAAGFQLYRPSPQSSTLVPRRRLFAPLSHPLTTAADKPPPEAPKEPQLSFPTAANLHHKHHHHQQQHYHQHHHRSSISRSSISVSERPPNDHLPAGSSSQRPAHTSTPSTGSLSTKSQRSSSLLNRAAAAFDRTQIAIASFSEPVIRPRQSNSALARLSLAPASPVTNSEPASPERNPNLRASSSQSLASSLKVDARQLAHAASAKDPPSQPYSETDPGHPAPIKLPAPDNKMHQTSSRLLRMTDDDRPFTRDFKDLFATLIVSLLPLSAHRVRLSKVEYTFLSEDAINNLGSLKFSQSNRMPDPKDPSRIVTTTTTTTFSMAKDMARSICQRFVEARFIESADGKYQQVYNMKGSVWQLTPKGVTVLDRFCARNGIQQKQVTELAAVNSAQLVILERDQQSDKLLNDVGTIEVIFRRFVGADGRNIKTSAAAADSDSLHDYKDGLTGVKMAAERKINGKAYRDSFTGKATVDWLMDCSTIVDRRETVEVATLFVEYGLIEAVVPDRTFIAQNTGFNLFQPTKHAIYQLTQRGKDLINGNGSRGRASESEGGTGSQRNGITRDSNTQRLEKILNDPALRLLFRENLRETHCEENLSFYKDVAEFVRGCKAAIRQAQKTPSATSMDTIKEIMAQAYGIYNAFLAPGSPCELNIDHQLRNSLATRMTKAVGQDNTMIETLQEVTALFEDAQNAVFKLMASDSVPKFLRNAKYEQQLRTYDLELTGGRAPERSQSRSNRK</sequence>
<gene>
    <name evidence="5" type="ORF">PCL_02152</name>
</gene>
<feature type="compositionally biased region" description="Polar residues" evidence="2">
    <location>
        <begin position="2064"/>
        <end position="2073"/>
    </location>
</feature>
<accession>A0A2U3E1K4</accession>
<feature type="region of interest" description="Disordered" evidence="2">
    <location>
        <begin position="1449"/>
        <end position="1469"/>
    </location>
</feature>
<dbReference type="CDD" id="cd04450">
    <property type="entry name" value="DEP_RGS7-like"/>
    <property type="match status" value="1"/>
</dbReference>
<feature type="region of interest" description="Disordered" evidence="2">
    <location>
        <begin position="335"/>
        <end position="367"/>
    </location>
</feature>
<dbReference type="InterPro" id="IPR036305">
    <property type="entry name" value="RGS_sf"/>
</dbReference>
<feature type="region of interest" description="Disordered" evidence="2">
    <location>
        <begin position="177"/>
        <end position="209"/>
    </location>
</feature>
<dbReference type="Gene3D" id="1.10.10.10">
    <property type="entry name" value="Winged helix-like DNA-binding domain superfamily/Winged helix DNA-binding domain"/>
    <property type="match status" value="2"/>
</dbReference>
<feature type="region of interest" description="Disordered" evidence="2">
    <location>
        <begin position="2045"/>
        <end position="2073"/>
    </location>
</feature>
<feature type="compositionally biased region" description="Low complexity" evidence="2">
    <location>
        <begin position="1690"/>
        <end position="1700"/>
    </location>
</feature>
<evidence type="ECO:0000313" key="5">
    <source>
        <dbReference type="EMBL" id="PWI68383.1"/>
    </source>
</evidence>
<feature type="region of interest" description="Disordered" evidence="2">
    <location>
        <begin position="1564"/>
        <end position="1629"/>
    </location>
</feature>
<protein>
    <recommendedName>
        <fullName evidence="7">DEP domain-containing protein</fullName>
    </recommendedName>
</protein>
<dbReference type="PANTHER" id="PTHR10845">
    <property type="entry name" value="REGULATOR OF G PROTEIN SIGNALING"/>
    <property type="match status" value="1"/>
</dbReference>
<dbReference type="InterPro" id="IPR044926">
    <property type="entry name" value="RGS_subdomain_2"/>
</dbReference>
<dbReference type="PROSITE" id="PS50132">
    <property type="entry name" value="RGS"/>
    <property type="match status" value="1"/>
</dbReference>
<feature type="compositionally biased region" description="Basic and acidic residues" evidence="2">
    <location>
        <begin position="53"/>
        <end position="70"/>
    </location>
</feature>
<dbReference type="CDD" id="cd08708">
    <property type="entry name" value="RGS_FLBA"/>
    <property type="match status" value="1"/>
</dbReference>
<feature type="region of interest" description="Disordered" evidence="2">
    <location>
        <begin position="1377"/>
        <end position="1397"/>
    </location>
</feature>
<feature type="region of interest" description="Disordered" evidence="2">
    <location>
        <begin position="1268"/>
        <end position="1365"/>
    </location>
</feature>
<dbReference type="GO" id="GO:0009968">
    <property type="term" value="P:negative regulation of signal transduction"/>
    <property type="evidence" value="ECO:0007669"/>
    <property type="project" value="UniProtKB-KW"/>
</dbReference>
<feature type="domain" description="DEP" evidence="4">
    <location>
        <begin position="1953"/>
        <end position="2039"/>
    </location>
</feature>
<feature type="region of interest" description="Disordered" evidence="2">
    <location>
        <begin position="403"/>
        <end position="423"/>
    </location>
</feature>
<feature type="domain" description="RGS" evidence="3">
    <location>
        <begin position="2076"/>
        <end position="2222"/>
    </location>
</feature>
<evidence type="ECO:0000259" key="3">
    <source>
        <dbReference type="PROSITE" id="PS50132"/>
    </source>
</evidence>
<proteinExistence type="predicted"/>
<feature type="compositionally biased region" description="Basic and acidic residues" evidence="2">
    <location>
        <begin position="1194"/>
        <end position="1205"/>
    </location>
</feature>
<feature type="compositionally biased region" description="Low complexity" evidence="2">
    <location>
        <begin position="73"/>
        <end position="96"/>
    </location>
</feature>
<dbReference type="Proteomes" id="UP000245956">
    <property type="component" value="Unassembled WGS sequence"/>
</dbReference>
<feature type="region of interest" description="Disordered" evidence="2">
    <location>
        <begin position="1670"/>
        <end position="1742"/>
    </location>
</feature>
<feature type="compositionally biased region" description="Basic and acidic residues" evidence="2">
    <location>
        <begin position="345"/>
        <end position="354"/>
    </location>
</feature>
<feature type="compositionally biased region" description="Low complexity" evidence="2">
    <location>
        <begin position="1345"/>
        <end position="1362"/>
    </location>
</feature>
<name>A0A2U3E1K4_PURLI</name>